<proteinExistence type="predicted"/>
<dbReference type="AlphaFoldDB" id="A0A150PZB9"/>
<sequence length="292" mass="30043">MAGAAALSTLTWTTESAACGETSPEITALSPGDGAVDVPLNAALFAGSNLGRVAFTLREAQSGEVVPLSVSCNGFYDGNLCAAHAGPLAENTTYEWTAVIVEELDPNPGAPVWRQFTTGTAHDEQTPLAVDLSVSVLERGESAASDCGPGGPWTKMRISFSVDEPVLFDLASSQRMPVPVPGGRSEVEITVPSDCFCLAPRMLDVAGNEWAVQTVCVSADDSPAQPADPAPPDETDPPAEDTATPGRDPVCVPPEPGAAGGCSVGQAGRTRDLGAASLLSLAVLALAFRPRW</sequence>
<accession>A0A150PZB9</accession>
<evidence type="ECO:0000313" key="2">
    <source>
        <dbReference type="EMBL" id="KYF61030.1"/>
    </source>
</evidence>
<name>A0A150PZB9_SORCE</name>
<comment type="caution">
    <text evidence="2">The sequence shown here is derived from an EMBL/GenBank/DDBJ whole genome shotgun (WGS) entry which is preliminary data.</text>
</comment>
<evidence type="ECO:0000313" key="3">
    <source>
        <dbReference type="Proteomes" id="UP000075260"/>
    </source>
</evidence>
<gene>
    <name evidence="2" type="ORF">BE15_27965</name>
</gene>
<feature type="region of interest" description="Disordered" evidence="1">
    <location>
        <begin position="220"/>
        <end position="266"/>
    </location>
</feature>
<reference evidence="2 3" key="1">
    <citation type="submission" date="2014-02" db="EMBL/GenBank/DDBJ databases">
        <title>The small core and large imbalanced accessory genome model reveals a collaborative survival strategy of Sorangium cellulosum strains in nature.</title>
        <authorList>
            <person name="Han K."/>
            <person name="Peng R."/>
            <person name="Blom J."/>
            <person name="Li Y.-Z."/>
        </authorList>
    </citation>
    <scope>NUCLEOTIDE SEQUENCE [LARGE SCALE GENOMIC DNA]</scope>
    <source>
        <strain evidence="2 3">So0008-312</strain>
    </source>
</reference>
<dbReference type="EMBL" id="JEMA01001228">
    <property type="protein sequence ID" value="KYF61030.1"/>
    <property type="molecule type" value="Genomic_DNA"/>
</dbReference>
<organism evidence="2 3">
    <name type="scientific">Sorangium cellulosum</name>
    <name type="common">Polyangium cellulosum</name>
    <dbReference type="NCBI Taxonomy" id="56"/>
    <lineage>
        <taxon>Bacteria</taxon>
        <taxon>Pseudomonadati</taxon>
        <taxon>Myxococcota</taxon>
        <taxon>Polyangia</taxon>
        <taxon>Polyangiales</taxon>
        <taxon>Polyangiaceae</taxon>
        <taxon>Sorangium</taxon>
    </lineage>
</organism>
<dbReference type="Proteomes" id="UP000075260">
    <property type="component" value="Unassembled WGS sequence"/>
</dbReference>
<protein>
    <submittedName>
        <fullName evidence="2">Uncharacterized protein</fullName>
    </submittedName>
</protein>
<evidence type="ECO:0000256" key="1">
    <source>
        <dbReference type="SAM" id="MobiDB-lite"/>
    </source>
</evidence>